<evidence type="ECO:0000256" key="6">
    <source>
        <dbReference type="ARBA" id="ARBA00022643"/>
    </source>
</evidence>
<name>A0A931BQS1_9HYPH</name>
<keyword evidence="13" id="KW-0472">Membrane</keyword>
<keyword evidence="11" id="KW-0067">ATP-binding</keyword>
<dbReference type="InterPro" id="IPR035965">
    <property type="entry name" value="PAS-like_dom_sf"/>
</dbReference>
<dbReference type="SUPFAM" id="SSF55785">
    <property type="entry name" value="PYP-like sensor domain (PAS domain)"/>
    <property type="match status" value="1"/>
</dbReference>
<dbReference type="GO" id="GO:0004673">
    <property type="term" value="F:protein histidine kinase activity"/>
    <property type="evidence" value="ECO:0007669"/>
    <property type="project" value="UniProtKB-EC"/>
</dbReference>
<evidence type="ECO:0000256" key="5">
    <source>
        <dbReference type="ARBA" id="ARBA00022630"/>
    </source>
</evidence>
<keyword evidence="16" id="KW-1185">Reference proteome</keyword>
<evidence type="ECO:0000256" key="4">
    <source>
        <dbReference type="ARBA" id="ARBA00022553"/>
    </source>
</evidence>
<dbReference type="Gene3D" id="3.30.450.20">
    <property type="entry name" value="PAS domain"/>
    <property type="match status" value="1"/>
</dbReference>
<comment type="caution">
    <text evidence="15">The sequence shown here is derived from an EMBL/GenBank/DDBJ whole genome shotgun (WGS) entry which is preliminary data.</text>
</comment>
<dbReference type="InterPro" id="IPR013655">
    <property type="entry name" value="PAS_fold_3"/>
</dbReference>
<evidence type="ECO:0000256" key="7">
    <source>
        <dbReference type="ARBA" id="ARBA00022679"/>
    </source>
</evidence>
<evidence type="ECO:0000313" key="16">
    <source>
        <dbReference type="Proteomes" id="UP000599312"/>
    </source>
</evidence>
<keyword evidence="13" id="KW-0812">Transmembrane</keyword>
<accession>A0A931BQS1</accession>
<dbReference type="EC" id="2.7.13.3" evidence="2"/>
<dbReference type="SMART" id="SM00911">
    <property type="entry name" value="HWE_HK"/>
    <property type="match status" value="1"/>
</dbReference>
<evidence type="ECO:0000256" key="8">
    <source>
        <dbReference type="ARBA" id="ARBA00022737"/>
    </source>
</evidence>
<evidence type="ECO:0000256" key="10">
    <source>
        <dbReference type="ARBA" id="ARBA00022777"/>
    </source>
</evidence>
<dbReference type="RefSeq" id="WP_196272308.1">
    <property type="nucleotide sequence ID" value="NZ_JADQDO010000006.1"/>
</dbReference>
<dbReference type="Gene3D" id="3.30.565.10">
    <property type="entry name" value="Histidine kinase-like ATPase, C-terminal domain"/>
    <property type="match status" value="1"/>
</dbReference>
<dbReference type="SMART" id="SM00091">
    <property type="entry name" value="PAS"/>
    <property type="match status" value="1"/>
</dbReference>
<feature type="transmembrane region" description="Helical" evidence="13">
    <location>
        <begin position="91"/>
        <end position="111"/>
    </location>
</feature>
<keyword evidence="4" id="KW-0597">Phosphoprotein</keyword>
<dbReference type="NCBIfam" id="TIGR00229">
    <property type="entry name" value="sensory_box"/>
    <property type="match status" value="1"/>
</dbReference>
<dbReference type="InterPro" id="IPR000014">
    <property type="entry name" value="PAS"/>
</dbReference>
<dbReference type="Gene3D" id="2.10.70.100">
    <property type="match status" value="1"/>
</dbReference>
<dbReference type="PANTHER" id="PTHR41523">
    <property type="entry name" value="TWO-COMPONENT SYSTEM SENSOR PROTEIN"/>
    <property type="match status" value="1"/>
</dbReference>
<evidence type="ECO:0000256" key="3">
    <source>
        <dbReference type="ARBA" id="ARBA00021740"/>
    </source>
</evidence>
<comment type="catalytic activity">
    <reaction evidence="1">
        <text>ATP + protein L-histidine = ADP + protein N-phospho-L-histidine.</text>
        <dbReference type="EC" id="2.7.13.3"/>
    </reaction>
</comment>
<keyword evidence="9" id="KW-0547">Nucleotide-binding</keyword>
<dbReference type="InterPro" id="IPR011102">
    <property type="entry name" value="Sig_transdc_His_kinase_HWE"/>
</dbReference>
<keyword evidence="7" id="KW-0808">Transferase</keyword>
<evidence type="ECO:0000256" key="12">
    <source>
        <dbReference type="ARBA" id="ARBA00023026"/>
    </source>
</evidence>
<keyword evidence="10" id="KW-0418">Kinase</keyword>
<keyword evidence="8" id="KW-0677">Repeat</keyword>
<protein>
    <recommendedName>
        <fullName evidence="3">Blue-light-activated histidine kinase</fullName>
        <ecNumber evidence="2">2.7.13.3</ecNumber>
    </recommendedName>
</protein>
<reference evidence="15" key="1">
    <citation type="submission" date="2020-11" db="EMBL/GenBank/DDBJ databases">
        <authorList>
            <person name="Kim M.K."/>
        </authorList>
    </citation>
    <scope>NUCLEOTIDE SEQUENCE</scope>
    <source>
        <strain evidence="15">BT350</strain>
    </source>
</reference>
<dbReference type="Pfam" id="PF08447">
    <property type="entry name" value="PAS_3"/>
    <property type="match status" value="1"/>
</dbReference>
<feature type="transmembrane region" description="Helical" evidence="13">
    <location>
        <begin position="15"/>
        <end position="34"/>
    </location>
</feature>
<sequence length="439" mass="48186">MLTRYTKLVPANSCLAYAITTVMVTVAIGVRMTLQPLLGDNLLDITLYPAVLLAAVLGGGRAGMLALLLGATVAVLFLAYSDTQLLAPGTLADLGLYLSGAGLSVLVAAALRRAVERMEVAQEKLVTALEASGAGTWRWDIREDCIEWDPALVRLFRLDPSFTPRHGEEFARLIHPEDLAHVDAVIRDAKAQGSAEYEFRAILPDGAVRWMYARCRMIRDPKTHPSPLMVGACLDVTERKLGQERQNLLVHELNHRVKNTLSVVQSLALQTLRGSDSLDAFKEAFQARLFALSATHNILTQELWESACMREILCAELEPYGGIDERRVCAAGDSIRLTPRQALTFGMAFHELATNAVKYGALSAPQGSVDIAWRTEPDSTGKPLLKVDWVEKNGPPVREPARKGFGSKLIERGIRHELDGSLDMRFHPEGLRCSFAVPL</sequence>
<evidence type="ECO:0000313" key="15">
    <source>
        <dbReference type="EMBL" id="MBF9234313.1"/>
    </source>
</evidence>
<dbReference type="AlphaFoldDB" id="A0A931BQS1"/>
<keyword evidence="12" id="KW-0843">Virulence</keyword>
<dbReference type="InterPro" id="IPR000700">
    <property type="entry name" value="PAS-assoc_C"/>
</dbReference>
<keyword evidence="13" id="KW-1133">Transmembrane helix</keyword>
<dbReference type="PANTHER" id="PTHR41523:SF7">
    <property type="entry name" value="HISTIDINE KINASE"/>
    <property type="match status" value="1"/>
</dbReference>
<evidence type="ECO:0000256" key="1">
    <source>
        <dbReference type="ARBA" id="ARBA00000085"/>
    </source>
</evidence>
<evidence type="ECO:0000256" key="2">
    <source>
        <dbReference type="ARBA" id="ARBA00012438"/>
    </source>
</evidence>
<organism evidence="15 16">
    <name type="scientific">Microvirga alba</name>
    <dbReference type="NCBI Taxonomy" id="2791025"/>
    <lineage>
        <taxon>Bacteria</taxon>
        <taxon>Pseudomonadati</taxon>
        <taxon>Pseudomonadota</taxon>
        <taxon>Alphaproteobacteria</taxon>
        <taxon>Hyphomicrobiales</taxon>
        <taxon>Methylobacteriaceae</taxon>
        <taxon>Microvirga</taxon>
    </lineage>
</organism>
<evidence type="ECO:0000256" key="11">
    <source>
        <dbReference type="ARBA" id="ARBA00022840"/>
    </source>
</evidence>
<dbReference type="PROSITE" id="PS50113">
    <property type="entry name" value="PAC"/>
    <property type="match status" value="1"/>
</dbReference>
<dbReference type="EMBL" id="JADQDO010000006">
    <property type="protein sequence ID" value="MBF9234313.1"/>
    <property type="molecule type" value="Genomic_DNA"/>
</dbReference>
<proteinExistence type="predicted"/>
<gene>
    <name evidence="15" type="ORF">I2H38_13110</name>
</gene>
<keyword evidence="5" id="KW-0285">Flavoprotein</keyword>
<keyword evidence="6" id="KW-0288">FMN</keyword>
<dbReference type="CDD" id="cd00130">
    <property type="entry name" value="PAS"/>
    <property type="match status" value="1"/>
</dbReference>
<dbReference type="InterPro" id="IPR036890">
    <property type="entry name" value="HATPase_C_sf"/>
</dbReference>
<feature type="transmembrane region" description="Helical" evidence="13">
    <location>
        <begin position="46"/>
        <end position="79"/>
    </location>
</feature>
<evidence type="ECO:0000256" key="9">
    <source>
        <dbReference type="ARBA" id="ARBA00022741"/>
    </source>
</evidence>
<feature type="domain" description="PAC" evidence="14">
    <location>
        <begin position="195"/>
        <end position="248"/>
    </location>
</feature>
<evidence type="ECO:0000259" key="14">
    <source>
        <dbReference type="PROSITE" id="PS50113"/>
    </source>
</evidence>
<dbReference type="Pfam" id="PF07536">
    <property type="entry name" value="HWE_HK"/>
    <property type="match status" value="1"/>
</dbReference>
<dbReference type="Proteomes" id="UP000599312">
    <property type="component" value="Unassembled WGS sequence"/>
</dbReference>
<evidence type="ECO:0000256" key="13">
    <source>
        <dbReference type="SAM" id="Phobius"/>
    </source>
</evidence>
<dbReference type="GO" id="GO:0005524">
    <property type="term" value="F:ATP binding"/>
    <property type="evidence" value="ECO:0007669"/>
    <property type="project" value="UniProtKB-KW"/>
</dbReference>